<dbReference type="Proteomes" id="UP001409585">
    <property type="component" value="Unassembled WGS sequence"/>
</dbReference>
<dbReference type="Pfam" id="PF06296">
    <property type="entry name" value="RelE"/>
    <property type="match status" value="1"/>
</dbReference>
<accession>A0AAV3U9M2</accession>
<evidence type="ECO:0008006" key="3">
    <source>
        <dbReference type="Google" id="ProtNLM"/>
    </source>
</evidence>
<protein>
    <recommendedName>
        <fullName evidence="3">Addiction module toxin RelE</fullName>
    </recommendedName>
</protein>
<name>A0AAV3U9M2_9ALTE</name>
<dbReference type="EMBL" id="BAABLX010000075">
    <property type="protein sequence ID" value="GAA4957768.1"/>
    <property type="molecule type" value="Genomic_DNA"/>
</dbReference>
<proteinExistence type="predicted"/>
<reference evidence="2" key="1">
    <citation type="journal article" date="2019" name="Int. J. Syst. Evol. Microbiol.">
        <title>The Global Catalogue of Microorganisms (GCM) 10K type strain sequencing project: providing services to taxonomists for standard genome sequencing and annotation.</title>
        <authorList>
            <consortium name="The Broad Institute Genomics Platform"/>
            <consortium name="The Broad Institute Genome Sequencing Center for Infectious Disease"/>
            <person name="Wu L."/>
            <person name="Ma J."/>
        </authorList>
    </citation>
    <scope>NUCLEOTIDE SEQUENCE [LARGE SCALE GENOMIC DNA]</scope>
    <source>
        <strain evidence="2">JCM 19134</strain>
    </source>
</reference>
<evidence type="ECO:0000313" key="2">
    <source>
        <dbReference type="Proteomes" id="UP001409585"/>
    </source>
</evidence>
<gene>
    <name evidence="1" type="ORF">GCM10025791_42900</name>
</gene>
<keyword evidence="2" id="KW-1185">Reference proteome</keyword>
<dbReference type="AlphaFoldDB" id="A0AAV3U9M2"/>
<sequence>MQGTGGIRKLRWSAHGKGKSGGMRVIYYYHNRGVPLFLLTMFGKGDKANLSKAERNELAKLTHLLCNSYGN</sequence>
<dbReference type="RefSeq" id="WP_345427162.1">
    <property type="nucleotide sequence ID" value="NZ_AP031496.1"/>
</dbReference>
<dbReference type="PIRSF" id="PIRSF039032">
    <property type="entry name" value="HigB-2"/>
    <property type="match status" value="1"/>
</dbReference>
<organism evidence="1 2">
    <name type="scientific">Halioxenophilus aromaticivorans</name>
    <dbReference type="NCBI Taxonomy" id="1306992"/>
    <lineage>
        <taxon>Bacteria</taxon>
        <taxon>Pseudomonadati</taxon>
        <taxon>Pseudomonadota</taxon>
        <taxon>Gammaproteobacteria</taxon>
        <taxon>Alteromonadales</taxon>
        <taxon>Alteromonadaceae</taxon>
        <taxon>Halioxenophilus</taxon>
    </lineage>
</organism>
<dbReference type="InterPro" id="IPR009387">
    <property type="entry name" value="HigB-2"/>
</dbReference>
<evidence type="ECO:0000313" key="1">
    <source>
        <dbReference type="EMBL" id="GAA4957768.1"/>
    </source>
</evidence>
<comment type="caution">
    <text evidence="1">The sequence shown here is derived from an EMBL/GenBank/DDBJ whole genome shotgun (WGS) entry which is preliminary data.</text>
</comment>